<keyword evidence="1" id="KW-0812">Transmembrane</keyword>
<evidence type="ECO:0000256" key="1">
    <source>
        <dbReference type="SAM" id="Phobius"/>
    </source>
</evidence>
<sequence>MNACQLDTTEKIVQFTIRMIVLSLALLSTLFVGITCLKSNKYKYWVFKLLFVQSFAESIDLIGAISLSFQSQCYENLCKIIGYIMHSCWLTSFTCLLLLFYLYYSALHINSKYQIITNNINKFIIVSIIWPYLWLLYPLLSNYIGPTGWDLYYSKEIFYLFCGFKKNKIIFLIFWSIPLWVILSLVLLLRIKIRSRIKNLIFEEQISTVELDIIKKVASFSSIYIFFWLTNQVVKYVQLLYSGYIENIVLYMIYVIIYLLFEIHLVIIAILFYRNYNKVIDIQAIWSFKKSKNLQNQYLEQLF</sequence>
<feature type="transmembrane region" description="Helical" evidence="1">
    <location>
        <begin position="49"/>
        <end position="69"/>
    </location>
</feature>
<feature type="transmembrane region" description="Helical" evidence="1">
    <location>
        <begin position="15"/>
        <end position="37"/>
    </location>
</feature>
<accession>A0A8S1R4K0</accession>
<name>A0A8S1R4K0_9CILI</name>
<feature type="transmembrane region" description="Helical" evidence="1">
    <location>
        <begin position="81"/>
        <end position="103"/>
    </location>
</feature>
<dbReference type="OrthoDB" id="302378at2759"/>
<keyword evidence="3" id="KW-1185">Reference proteome</keyword>
<feature type="transmembrane region" description="Helical" evidence="1">
    <location>
        <begin position="123"/>
        <end position="144"/>
    </location>
</feature>
<dbReference type="EMBL" id="CAJJDN010000137">
    <property type="protein sequence ID" value="CAD8122277.1"/>
    <property type="molecule type" value="Genomic_DNA"/>
</dbReference>
<feature type="transmembrane region" description="Helical" evidence="1">
    <location>
        <begin position="169"/>
        <end position="189"/>
    </location>
</feature>
<gene>
    <name evidence="2" type="ORF">PSON_ATCC_30995.1.T1370099</name>
</gene>
<dbReference type="AlphaFoldDB" id="A0A8S1R4K0"/>
<reference evidence="2" key="1">
    <citation type="submission" date="2021-01" db="EMBL/GenBank/DDBJ databases">
        <authorList>
            <consortium name="Genoscope - CEA"/>
            <person name="William W."/>
        </authorList>
    </citation>
    <scope>NUCLEOTIDE SEQUENCE</scope>
</reference>
<protein>
    <submittedName>
        <fullName evidence="2">Uncharacterized protein</fullName>
    </submittedName>
</protein>
<comment type="caution">
    <text evidence="2">The sequence shown here is derived from an EMBL/GenBank/DDBJ whole genome shotgun (WGS) entry which is preliminary data.</text>
</comment>
<evidence type="ECO:0000313" key="3">
    <source>
        <dbReference type="Proteomes" id="UP000692954"/>
    </source>
</evidence>
<keyword evidence="1" id="KW-1133">Transmembrane helix</keyword>
<keyword evidence="1" id="KW-0472">Membrane</keyword>
<feature type="transmembrane region" description="Helical" evidence="1">
    <location>
        <begin position="249"/>
        <end position="273"/>
    </location>
</feature>
<proteinExistence type="predicted"/>
<evidence type="ECO:0000313" key="2">
    <source>
        <dbReference type="EMBL" id="CAD8122277.1"/>
    </source>
</evidence>
<dbReference type="Proteomes" id="UP000692954">
    <property type="component" value="Unassembled WGS sequence"/>
</dbReference>
<organism evidence="2 3">
    <name type="scientific">Paramecium sonneborni</name>
    <dbReference type="NCBI Taxonomy" id="65129"/>
    <lineage>
        <taxon>Eukaryota</taxon>
        <taxon>Sar</taxon>
        <taxon>Alveolata</taxon>
        <taxon>Ciliophora</taxon>
        <taxon>Intramacronucleata</taxon>
        <taxon>Oligohymenophorea</taxon>
        <taxon>Peniculida</taxon>
        <taxon>Parameciidae</taxon>
        <taxon>Paramecium</taxon>
    </lineage>
</organism>